<proteinExistence type="predicted"/>
<keyword evidence="2" id="KW-1185">Reference proteome</keyword>
<organism evidence="1 2">
    <name type="scientific">Pontibacter virosus</name>
    <dbReference type="NCBI Taxonomy" id="1765052"/>
    <lineage>
        <taxon>Bacteria</taxon>
        <taxon>Pseudomonadati</taxon>
        <taxon>Bacteroidota</taxon>
        <taxon>Cytophagia</taxon>
        <taxon>Cytophagales</taxon>
        <taxon>Hymenobacteraceae</taxon>
        <taxon>Pontibacter</taxon>
    </lineage>
</organism>
<evidence type="ECO:0000313" key="1">
    <source>
        <dbReference type="EMBL" id="PVY38945.1"/>
    </source>
</evidence>
<dbReference type="EMBL" id="QEKI01000014">
    <property type="protein sequence ID" value="PVY38945.1"/>
    <property type="molecule type" value="Genomic_DNA"/>
</dbReference>
<name>A0A2U1ARC2_9BACT</name>
<dbReference type="Proteomes" id="UP000245466">
    <property type="component" value="Unassembled WGS sequence"/>
</dbReference>
<reference evidence="1 2" key="1">
    <citation type="submission" date="2018-04" db="EMBL/GenBank/DDBJ databases">
        <title>Genomic Encyclopedia of Type Strains, Phase IV (KMG-IV): sequencing the most valuable type-strain genomes for metagenomic binning, comparative biology and taxonomic classification.</title>
        <authorList>
            <person name="Goeker M."/>
        </authorList>
    </citation>
    <scope>NUCLEOTIDE SEQUENCE [LARGE SCALE GENOMIC DNA]</scope>
    <source>
        <strain evidence="1 2">DSM 100231</strain>
    </source>
</reference>
<dbReference type="RefSeq" id="WP_116544723.1">
    <property type="nucleotide sequence ID" value="NZ_QEKI01000014.1"/>
</dbReference>
<accession>A0A2U1ARC2</accession>
<protein>
    <submittedName>
        <fullName evidence="1">Uncharacterized protein</fullName>
    </submittedName>
</protein>
<comment type="caution">
    <text evidence="1">The sequence shown here is derived from an EMBL/GenBank/DDBJ whole genome shotgun (WGS) entry which is preliminary data.</text>
</comment>
<dbReference type="AlphaFoldDB" id="A0A2U1ARC2"/>
<sequence length="224" mass="26354">MKHIVYKIKKAGTENDFMHHDKQTFSDDVSKQKVYTSENSVDKVADSFESKGIGVEVIEFYLVERDVEAEYKQEQEIAAASLLPEHRNEEFVNITLKEAAELLRNELQKIKYYHNEEKLDTSQMTYYYSEDNYEDDIYNITFCEGEDEGEPVGECLVEAVPFIEDKKLMMHCITYSNIKAIDRKGRENRDAFYAIEIDIKSYIMLRDRNIQLKELLSDEEFMNS</sequence>
<gene>
    <name evidence="1" type="ORF">C8E01_114113</name>
</gene>
<evidence type="ECO:0000313" key="2">
    <source>
        <dbReference type="Proteomes" id="UP000245466"/>
    </source>
</evidence>